<reference evidence="11" key="1">
    <citation type="submission" date="2019-05" db="EMBL/GenBank/DDBJ databases">
        <title>Annotation for the trematode Fasciolopsis buski.</title>
        <authorList>
            <person name="Choi Y.-J."/>
        </authorList>
    </citation>
    <scope>NUCLEOTIDE SEQUENCE</scope>
    <source>
        <strain evidence="11">HT</strain>
        <tissue evidence="11">Whole worm</tissue>
    </source>
</reference>
<evidence type="ECO:0000256" key="5">
    <source>
        <dbReference type="ARBA" id="ARBA00023163"/>
    </source>
</evidence>
<dbReference type="SMART" id="SM00657">
    <property type="entry name" value="RPOL4c"/>
    <property type="match status" value="1"/>
</dbReference>
<dbReference type="OrthoDB" id="1746530at2759"/>
<evidence type="ECO:0000313" key="12">
    <source>
        <dbReference type="Proteomes" id="UP000728185"/>
    </source>
</evidence>
<evidence type="ECO:0000256" key="9">
    <source>
        <dbReference type="ARBA" id="ARBA00045808"/>
    </source>
</evidence>
<keyword evidence="5" id="KW-0804">Transcription</keyword>
<dbReference type="GO" id="GO:0000166">
    <property type="term" value="F:nucleotide binding"/>
    <property type="evidence" value="ECO:0007669"/>
    <property type="project" value="InterPro"/>
</dbReference>
<feature type="domain" description="RNA polymerase Rpb4/RPC9 core" evidence="10">
    <location>
        <begin position="1"/>
        <end position="107"/>
    </location>
</feature>
<keyword evidence="12" id="KW-1185">Reference proteome</keyword>
<evidence type="ECO:0000256" key="7">
    <source>
        <dbReference type="ARBA" id="ARBA00043924"/>
    </source>
</evidence>
<comment type="subunit">
    <text evidence="8">Component of the RNA polymerase III complex consisting of 17 subunits: a ten-subunit horseshoe-shaped catalytic core composed of POLR3A/RPC1, POLR3B/RPC2, POLR1C/RPAC1, POLR1D/RPAC2, POLR3K/RPC10, POLR2E/RPABC1, POLR2F/RPABC2, POLR2H/RPABC3, POLR2K/RPABC4 and POLR2L/RPABC5; a mobile stalk composed of two subunits POLR3H/RPC8 and CRCP/RPC9, protruding from the core and functioning primarily in transcription initiation; and additional subunits homologous to general transcription factors of the RNA polymerase II machinery, POLR3C/RPC3-POLR3F/RPC6-POLR3G/RPC7 heterotrimer required for transcription initiation and POLR3D/RPC4-POLR3E/RPC5 heterodimer involved in both transcription initiation and termination.</text>
</comment>
<dbReference type="InterPro" id="IPR005574">
    <property type="entry name" value="Rpb4/RPC9"/>
</dbReference>
<evidence type="ECO:0000259" key="10">
    <source>
        <dbReference type="SMART" id="SM00657"/>
    </source>
</evidence>
<evidence type="ECO:0000256" key="1">
    <source>
        <dbReference type="ARBA" id="ARBA00004123"/>
    </source>
</evidence>
<dbReference type="EMBL" id="LUCM01006923">
    <property type="protein sequence ID" value="KAA0190570.1"/>
    <property type="molecule type" value="Genomic_DNA"/>
</dbReference>
<evidence type="ECO:0000256" key="2">
    <source>
        <dbReference type="ARBA" id="ARBA00006898"/>
    </source>
</evidence>
<dbReference type="GO" id="GO:0005666">
    <property type="term" value="C:RNA polymerase III complex"/>
    <property type="evidence" value="ECO:0007669"/>
    <property type="project" value="InterPro"/>
</dbReference>
<dbReference type="SUPFAM" id="SSF47819">
    <property type="entry name" value="HRDC-like"/>
    <property type="match status" value="1"/>
</dbReference>
<accession>A0A8E0RQI8</accession>
<dbReference type="InterPro" id="IPR010997">
    <property type="entry name" value="HRDC-like_sf"/>
</dbReference>
<keyword evidence="6" id="KW-0539">Nucleus</keyword>
<comment type="function">
    <text evidence="7">Accessory protein for the calcitonin gene-related peptide (CGRP) receptor. It modulates CGRP responsiveness in a variety of tissues.</text>
</comment>
<comment type="similarity">
    <text evidence="2">Belongs to the eukaryotic RPC9 RNA polymerase subunit family.</text>
</comment>
<evidence type="ECO:0000256" key="4">
    <source>
        <dbReference type="ARBA" id="ARBA00022478"/>
    </source>
</evidence>
<organism evidence="11 12">
    <name type="scientific">Fasciolopsis buskii</name>
    <dbReference type="NCBI Taxonomy" id="27845"/>
    <lineage>
        <taxon>Eukaryota</taxon>
        <taxon>Metazoa</taxon>
        <taxon>Spiralia</taxon>
        <taxon>Lophotrochozoa</taxon>
        <taxon>Platyhelminthes</taxon>
        <taxon>Trematoda</taxon>
        <taxon>Digenea</taxon>
        <taxon>Plagiorchiida</taxon>
        <taxon>Echinostomata</taxon>
        <taxon>Echinostomatoidea</taxon>
        <taxon>Fasciolidae</taxon>
        <taxon>Fasciolopsis</taxon>
    </lineage>
</organism>
<dbReference type="Gene3D" id="1.20.1250.40">
    <property type="match status" value="1"/>
</dbReference>
<dbReference type="PANTHER" id="PTHR15561">
    <property type="entry name" value="CALCITONIN GENE-RELATED PEPTIDE-RECEPTOR COMPONENT PROTEIN"/>
    <property type="match status" value="1"/>
</dbReference>
<evidence type="ECO:0000256" key="6">
    <source>
        <dbReference type="ARBA" id="ARBA00023242"/>
    </source>
</evidence>
<dbReference type="PANTHER" id="PTHR15561:SF0">
    <property type="entry name" value="DNA-DIRECTED RNA POLYMERASE III SUBUNIT RPC9"/>
    <property type="match status" value="1"/>
</dbReference>
<name>A0A8E0RQI8_9TREM</name>
<dbReference type="InterPro" id="IPR038324">
    <property type="entry name" value="Rpb4/RPC9_sf"/>
</dbReference>
<comment type="caution">
    <text evidence="11">The sequence shown here is derived from an EMBL/GenBank/DDBJ whole genome shotgun (WGS) entry which is preliminary data.</text>
</comment>
<evidence type="ECO:0000256" key="3">
    <source>
        <dbReference type="ARBA" id="ARBA00016672"/>
    </source>
</evidence>
<dbReference type="Pfam" id="PF03874">
    <property type="entry name" value="RNA_pol_Rpb4"/>
    <property type="match status" value="1"/>
</dbReference>
<keyword evidence="4 11" id="KW-0240">DNA-directed RNA polymerase</keyword>
<evidence type="ECO:0000313" key="11">
    <source>
        <dbReference type="EMBL" id="KAA0190570.1"/>
    </source>
</evidence>
<dbReference type="AlphaFoldDB" id="A0A8E0RQI8"/>
<evidence type="ECO:0000256" key="8">
    <source>
        <dbReference type="ARBA" id="ARBA00044007"/>
    </source>
</evidence>
<proteinExistence type="inferred from homology"/>
<dbReference type="InterPro" id="IPR038846">
    <property type="entry name" value="RPC9"/>
</dbReference>
<comment type="function">
    <text evidence="9">DNA-dependent RNA polymerase catalyzes the transcription of DNA into RNA using the four ribonucleoside triphosphates as substrates. Specific peripheric component of RNA polymerase III (Pol III) which synthesizes small non-coding RNAs including 5S rRNA, snRNAs, tRNAs and miRNAs from at least 500 distinct genomic loci. With POLR3H/RPC8 forms a mobile stalk that protrudes from Pol III core and functions primarily in transcription initiation. Pol III plays a key role in sensing and limiting infection by intracellular bacteria and DNA viruses. Acts as nuclear and cytosolic DNA sensor involved in innate immune response. Can sense non-self dsDNA that serves as template for transcription into dsRNA. The non-self RNA polymerase III transcripts, such as Epstein-Barr virus-encoded RNAs (EBERs) induce type I interferon and NF-kappa-B through the RIG-I pathway.</text>
</comment>
<gene>
    <name evidence="11" type="ORF">FBUS_04958</name>
</gene>
<sequence>MEVDRNVRLLTNFEVLQLVDSKLSAKKKIRAQQTLLYTTSKYLKNKSPCSVLSSDAIHAFSKAARPFELSKLELLSLINHCPSTQVELSVVSRLSTASLISHFKRKAKPFRHFD</sequence>
<dbReference type="Proteomes" id="UP000728185">
    <property type="component" value="Unassembled WGS sequence"/>
</dbReference>
<dbReference type="GO" id="GO:0006384">
    <property type="term" value="P:transcription initiation at RNA polymerase III promoter"/>
    <property type="evidence" value="ECO:0007669"/>
    <property type="project" value="InterPro"/>
</dbReference>
<dbReference type="InterPro" id="IPR006590">
    <property type="entry name" value="RNA_pol_Rpb4/RPC9_core"/>
</dbReference>
<comment type="subcellular location">
    <subcellularLocation>
        <location evidence="1">Nucleus</location>
    </subcellularLocation>
</comment>
<protein>
    <recommendedName>
        <fullName evidence="3">DNA-directed RNA polymerase III subunit RPC9</fullName>
    </recommendedName>
</protein>